<evidence type="ECO:0000256" key="24">
    <source>
        <dbReference type="ARBA" id="ARBA00049900"/>
    </source>
</evidence>
<evidence type="ECO:0000256" key="16">
    <source>
        <dbReference type="ARBA" id="ARBA00049863"/>
    </source>
</evidence>
<evidence type="ECO:0000256" key="13">
    <source>
        <dbReference type="ARBA" id="ARBA00040281"/>
    </source>
</evidence>
<comment type="catalytic activity">
    <reaction evidence="27">
        <text>alpha-D-glucose 1-phosphate + H2O = D-glucose + phosphate</text>
        <dbReference type="Rhea" id="RHEA:19933"/>
        <dbReference type="ChEBI" id="CHEBI:4167"/>
        <dbReference type="ChEBI" id="CHEBI:15377"/>
        <dbReference type="ChEBI" id="CHEBI:43474"/>
        <dbReference type="ChEBI" id="CHEBI:58601"/>
    </reaction>
    <physiologicalReaction direction="left-to-right" evidence="27">
        <dbReference type="Rhea" id="RHEA:19934"/>
    </physiologicalReaction>
</comment>
<comment type="catalytic activity">
    <reaction evidence="19">
        <text>1D-myo-inositol 1-phosphate + H2O = myo-inositol + phosphate</text>
        <dbReference type="Rhea" id="RHEA:27670"/>
        <dbReference type="ChEBI" id="CHEBI:15377"/>
        <dbReference type="ChEBI" id="CHEBI:17268"/>
        <dbReference type="ChEBI" id="CHEBI:43474"/>
        <dbReference type="ChEBI" id="CHEBI:58433"/>
        <dbReference type="EC" id="3.1.3.25"/>
    </reaction>
    <physiologicalReaction direction="left-to-right" evidence="19">
        <dbReference type="Rhea" id="RHEA:27671"/>
    </physiologicalReaction>
</comment>
<comment type="catalytic activity">
    <reaction evidence="17">
        <text>1D-myo-inositol 5-phosphate + H2O = myo-inositol + phosphate</text>
        <dbReference type="Rhea" id="RHEA:44156"/>
        <dbReference type="ChEBI" id="CHEBI:15377"/>
        <dbReference type="ChEBI" id="CHEBI:17268"/>
        <dbReference type="ChEBI" id="CHEBI:43474"/>
        <dbReference type="ChEBI" id="CHEBI:84141"/>
        <dbReference type="EC" id="3.1.3.25"/>
    </reaction>
    <physiologicalReaction direction="left-to-right" evidence="17">
        <dbReference type="Rhea" id="RHEA:44157"/>
    </physiologicalReaction>
</comment>
<dbReference type="GO" id="GO:0005737">
    <property type="term" value="C:cytoplasm"/>
    <property type="evidence" value="ECO:0007669"/>
    <property type="project" value="UniProtKB-SubCell"/>
</dbReference>
<evidence type="ECO:0000256" key="2">
    <source>
        <dbReference type="ARBA" id="ARBA00004496"/>
    </source>
</evidence>
<comment type="catalytic activity">
    <reaction evidence="22">
        <text>1D-myo-inositol 2-phosphate + H2O = myo-inositol + phosphate</text>
        <dbReference type="Rhea" id="RHEA:44152"/>
        <dbReference type="ChEBI" id="CHEBI:15377"/>
        <dbReference type="ChEBI" id="CHEBI:17268"/>
        <dbReference type="ChEBI" id="CHEBI:43474"/>
        <dbReference type="ChEBI" id="CHEBI:84142"/>
        <dbReference type="EC" id="3.1.3.25"/>
    </reaction>
    <physiologicalReaction direction="left-to-right" evidence="22">
        <dbReference type="Rhea" id="RHEA:44153"/>
    </physiologicalReaction>
</comment>
<feature type="binding site" evidence="30">
    <location>
        <position position="361"/>
    </location>
    <ligand>
        <name>Mg(2+)</name>
        <dbReference type="ChEBI" id="CHEBI:18420"/>
        <label>1</label>
        <note>catalytic</note>
    </ligand>
</feature>
<organism evidence="31 32">
    <name type="scientific">Albula goreensis</name>
    <dbReference type="NCBI Taxonomy" id="1534307"/>
    <lineage>
        <taxon>Eukaryota</taxon>
        <taxon>Metazoa</taxon>
        <taxon>Chordata</taxon>
        <taxon>Craniata</taxon>
        <taxon>Vertebrata</taxon>
        <taxon>Euteleostomi</taxon>
        <taxon>Actinopterygii</taxon>
        <taxon>Neopterygii</taxon>
        <taxon>Teleostei</taxon>
        <taxon>Albuliformes</taxon>
        <taxon>Albulidae</taxon>
        <taxon>Albula</taxon>
    </lineage>
</organism>
<comment type="catalytic activity">
    <reaction evidence="21">
        <text>alpha-D-galactose 1-phosphate + H2O = D-galactose + phosphate</text>
        <dbReference type="Rhea" id="RHEA:29315"/>
        <dbReference type="ChEBI" id="CHEBI:4139"/>
        <dbReference type="ChEBI" id="CHEBI:15377"/>
        <dbReference type="ChEBI" id="CHEBI:43474"/>
        <dbReference type="ChEBI" id="CHEBI:58336"/>
        <dbReference type="EC" id="3.1.3.94"/>
    </reaction>
    <physiologicalReaction direction="left-to-right" evidence="21">
        <dbReference type="Rhea" id="RHEA:29316"/>
    </physiologicalReaction>
</comment>
<evidence type="ECO:0000256" key="9">
    <source>
        <dbReference type="ARBA" id="ARBA00022723"/>
    </source>
</evidence>
<dbReference type="FunFam" id="3.40.190.80:FF:000002">
    <property type="entry name" value="Inositol-1-monophosphatase"/>
    <property type="match status" value="2"/>
</dbReference>
<accession>A0A8T3E647</accession>
<comment type="catalytic activity">
    <reaction evidence="23">
        <text>adenosine 2'-phosphate + H2O = adenosine + phosphate</text>
        <dbReference type="Rhea" id="RHEA:37343"/>
        <dbReference type="ChEBI" id="CHEBI:15377"/>
        <dbReference type="ChEBI" id="CHEBI:16335"/>
        <dbReference type="ChEBI" id="CHEBI:43474"/>
        <dbReference type="ChEBI" id="CHEBI:77740"/>
    </reaction>
    <physiologicalReaction direction="left-to-right" evidence="23">
        <dbReference type="Rhea" id="RHEA:37344"/>
    </physiologicalReaction>
</comment>
<keyword evidence="9 30" id="KW-0479">Metal-binding</keyword>
<feature type="binding site" evidence="30">
    <location>
        <position position="511"/>
    </location>
    <ligand>
        <name>Mg(2+)</name>
        <dbReference type="ChEBI" id="CHEBI:18420"/>
        <label>1</label>
        <note>catalytic</note>
    </ligand>
</feature>
<evidence type="ECO:0000256" key="23">
    <source>
        <dbReference type="ARBA" id="ARBA00049898"/>
    </source>
</evidence>
<dbReference type="PANTHER" id="PTHR20854:SF26">
    <property type="entry name" value="INOSITOL MONOPHOSPHATASE 1"/>
    <property type="match status" value="1"/>
</dbReference>
<evidence type="ECO:0000256" key="25">
    <source>
        <dbReference type="ARBA" id="ARBA00049907"/>
    </source>
</evidence>
<dbReference type="Pfam" id="PF00459">
    <property type="entry name" value="Inositol_P"/>
    <property type="match status" value="2"/>
</dbReference>
<dbReference type="GO" id="GO:0008934">
    <property type="term" value="F:inositol monophosphate 1-phosphatase activity"/>
    <property type="evidence" value="ECO:0007669"/>
    <property type="project" value="InterPro"/>
</dbReference>
<comment type="subcellular location">
    <subcellularLocation>
        <location evidence="2">Cytoplasm</location>
    </subcellularLocation>
</comment>
<evidence type="ECO:0000256" key="20">
    <source>
        <dbReference type="ARBA" id="ARBA00049888"/>
    </source>
</evidence>
<evidence type="ECO:0000256" key="4">
    <source>
        <dbReference type="ARBA" id="ARBA00009759"/>
    </source>
</evidence>
<comment type="subunit">
    <text evidence="5">Homodimer.</text>
</comment>
<proteinExistence type="inferred from homology"/>
<comment type="catalytic activity">
    <reaction evidence="29">
        <text>1D-myo-inositol 6-phosphate + H2O = myo-inositol + phosphate</text>
        <dbReference type="Rhea" id="RHEA:44160"/>
        <dbReference type="ChEBI" id="CHEBI:15377"/>
        <dbReference type="ChEBI" id="CHEBI:17268"/>
        <dbReference type="ChEBI" id="CHEBI:43474"/>
        <dbReference type="ChEBI" id="CHEBI:64841"/>
        <dbReference type="EC" id="3.1.3.25"/>
    </reaction>
    <physiologicalReaction direction="left-to-right" evidence="29">
        <dbReference type="Rhea" id="RHEA:44161"/>
    </physiologicalReaction>
</comment>
<evidence type="ECO:0000256" key="12">
    <source>
        <dbReference type="ARBA" id="ARBA00038952"/>
    </source>
</evidence>
<keyword evidence="8" id="KW-0452">Lithium</keyword>
<dbReference type="InterPro" id="IPR020583">
    <property type="entry name" value="Inositol_monoP_metal-BS"/>
</dbReference>
<dbReference type="GO" id="GO:0007165">
    <property type="term" value="P:signal transduction"/>
    <property type="evidence" value="ECO:0007669"/>
    <property type="project" value="TreeGrafter"/>
</dbReference>
<feature type="binding site" evidence="30">
    <location>
        <position position="381"/>
    </location>
    <ligand>
        <name>Mg(2+)</name>
        <dbReference type="ChEBI" id="CHEBI:18420"/>
        <label>1</label>
        <note>catalytic</note>
    </ligand>
</feature>
<comment type="catalytic activity">
    <reaction evidence="25">
        <text>a myo-inositol phosphate + H2O = myo-inositol + phosphate</text>
        <dbReference type="Rhea" id="RHEA:24056"/>
        <dbReference type="ChEBI" id="CHEBI:15377"/>
        <dbReference type="ChEBI" id="CHEBI:17268"/>
        <dbReference type="ChEBI" id="CHEBI:43474"/>
        <dbReference type="ChEBI" id="CHEBI:84139"/>
        <dbReference type="EC" id="3.1.3.25"/>
    </reaction>
    <physiologicalReaction direction="left-to-right" evidence="25">
        <dbReference type="Rhea" id="RHEA:24057"/>
    </physiologicalReaction>
</comment>
<evidence type="ECO:0000313" key="31">
    <source>
        <dbReference type="EMBL" id="KAI1902105.1"/>
    </source>
</evidence>
<dbReference type="PROSITE" id="PS00629">
    <property type="entry name" value="IMP_1"/>
    <property type="match status" value="1"/>
</dbReference>
<dbReference type="PRINTS" id="PR00378">
    <property type="entry name" value="LIIMPHPHTASE"/>
</dbReference>
<dbReference type="OrthoDB" id="10254945at2759"/>
<evidence type="ECO:0000256" key="27">
    <source>
        <dbReference type="ARBA" id="ARBA00049919"/>
    </source>
</evidence>
<dbReference type="InterPro" id="IPR000760">
    <property type="entry name" value="Inositol_monophosphatase-like"/>
</dbReference>
<comment type="caution">
    <text evidence="31">The sequence shown here is derived from an EMBL/GenBank/DDBJ whole genome shotgun (WGS) entry which is preliminary data.</text>
</comment>
<evidence type="ECO:0000256" key="21">
    <source>
        <dbReference type="ARBA" id="ARBA00049894"/>
    </source>
</evidence>
<name>A0A8T3E647_9TELE</name>
<dbReference type="InterPro" id="IPR020550">
    <property type="entry name" value="Inositol_monophosphatase_CS"/>
</dbReference>
<dbReference type="GO" id="GO:0046854">
    <property type="term" value="P:phosphatidylinositol phosphate biosynthetic process"/>
    <property type="evidence" value="ECO:0007669"/>
    <property type="project" value="InterPro"/>
</dbReference>
<evidence type="ECO:0000256" key="11">
    <source>
        <dbReference type="ARBA" id="ARBA00022842"/>
    </source>
</evidence>
<comment type="cofactor">
    <cofactor evidence="1 30">
        <name>Mg(2+)</name>
        <dbReference type="ChEBI" id="CHEBI:18420"/>
    </cofactor>
</comment>
<comment type="catalytic activity">
    <reaction evidence="16">
        <text>1D-myo-inositol 4-phosphate + H2O = myo-inositol + phosphate</text>
        <dbReference type="Rhea" id="RHEA:30735"/>
        <dbReference type="ChEBI" id="CHEBI:15377"/>
        <dbReference type="ChEBI" id="CHEBI:17268"/>
        <dbReference type="ChEBI" id="CHEBI:43474"/>
        <dbReference type="ChEBI" id="CHEBI:58469"/>
        <dbReference type="EC" id="3.1.3.25"/>
    </reaction>
    <physiologicalReaction direction="left-to-right" evidence="16">
        <dbReference type="Rhea" id="RHEA:30736"/>
    </physiologicalReaction>
</comment>
<keyword evidence="32" id="KW-1185">Reference proteome</keyword>
<evidence type="ECO:0000256" key="19">
    <source>
        <dbReference type="ARBA" id="ARBA00049879"/>
    </source>
</evidence>
<evidence type="ECO:0000256" key="3">
    <source>
        <dbReference type="ARBA" id="ARBA00005152"/>
    </source>
</evidence>
<dbReference type="PRINTS" id="PR00377">
    <property type="entry name" value="IMPHPHTASES"/>
</dbReference>
<keyword evidence="11 30" id="KW-0460">Magnesium</keyword>
<evidence type="ECO:0000256" key="17">
    <source>
        <dbReference type="ARBA" id="ARBA00049866"/>
    </source>
</evidence>
<comment type="catalytic activity">
    <reaction evidence="26">
        <text>1D-myo-inositol 3-phosphate + H2O = myo-inositol + phosphate</text>
        <dbReference type="Rhea" id="RHEA:30739"/>
        <dbReference type="ChEBI" id="CHEBI:15377"/>
        <dbReference type="ChEBI" id="CHEBI:17268"/>
        <dbReference type="ChEBI" id="CHEBI:43474"/>
        <dbReference type="ChEBI" id="CHEBI:58401"/>
        <dbReference type="EC" id="3.1.3.25"/>
    </reaction>
    <physiologicalReaction direction="left-to-right" evidence="26">
        <dbReference type="Rhea" id="RHEA:30740"/>
    </physiologicalReaction>
</comment>
<comment type="pathway">
    <text evidence="3">Polyol metabolism; myo-inositol biosynthesis; myo-inositol from D-glucose 6-phosphate: step 2/2.</text>
</comment>
<evidence type="ECO:0000256" key="8">
    <source>
        <dbReference type="ARBA" id="ARBA00022671"/>
    </source>
</evidence>
<sequence length="568" mass="61653">MADWSECMNHAIHIAKQAREVILEAFRVKKAVMLKSSPADLVTETDQRVEKMLISAIKEKYPLHKFPFVAISIAFAVNKQTEFGIVYSCVEDKLYSAHRGKGAFCNDIPLHTSGQEDITKSLVVTEIGAERDEVALSTMTSNIHRLLKLPIHGIRAVGTAAVDMCLVATGGADAYYHIGMHCWDIAASSLIVCEAGGVVIDTDGSEFDMMSRKVIAPVAALWPRGSLRLSEPFPVSATMGSLPAPMSTRGTTAPGMAMEWQRMEKPVELLATVKALLQLSGFVHPPSHHSSMADPWQAAMDHAVAVARKAGEMIREALQSDRKIMCKSSSVDLVTKTDQQVEQFIFASIREKFPTHSFIGEESVAAGEPCLLTENPTWIIDPVDGTTNFVHGFPFIAVSIGFVVKKEPEFGVVYSCVEDKMYTGRKGKGAYCNGLPLQVSDQTNINQCIVNSEMGSNRDPEVVDKIFSTIRKILCIPIHGVRGVGTAAVNMSLVASGAVEAYFEIGIHCWDVAAGAVIVTEAGGVVMDVDGGPFDLMSRRVLVANNKTIATRLVKEIDVFPAKRDDAP</sequence>
<dbReference type="InterPro" id="IPR020552">
    <property type="entry name" value="Inositol_monoPase_Li-sen"/>
</dbReference>
<dbReference type="GO" id="GO:0006020">
    <property type="term" value="P:inositol metabolic process"/>
    <property type="evidence" value="ECO:0007669"/>
    <property type="project" value="TreeGrafter"/>
</dbReference>
<protein>
    <recommendedName>
        <fullName evidence="13">Inositol monophosphatase 1</fullName>
        <ecNumber evidence="6">3.1.3.25</ecNumber>
        <ecNumber evidence="12">3.1.3.94</ecNumber>
    </recommendedName>
    <alternativeName>
        <fullName evidence="15">D-galactose 1-phosphate phosphatase</fullName>
    </alternativeName>
    <alternativeName>
        <fullName evidence="14">Inositol-1(or 4)-monophosphatase 1</fullName>
    </alternativeName>
</protein>
<dbReference type="PROSITE" id="PS00630">
    <property type="entry name" value="IMP_2"/>
    <property type="match status" value="2"/>
</dbReference>
<evidence type="ECO:0000256" key="5">
    <source>
        <dbReference type="ARBA" id="ARBA00011738"/>
    </source>
</evidence>
<evidence type="ECO:0000256" key="1">
    <source>
        <dbReference type="ARBA" id="ARBA00001946"/>
    </source>
</evidence>
<dbReference type="EC" id="3.1.3.25" evidence="6"/>
<dbReference type="PANTHER" id="PTHR20854">
    <property type="entry name" value="INOSITOL MONOPHOSPHATASE"/>
    <property type="match status" value="1"/>
</dbReference>
<evidence type="ECO:0000256" key="29">
    <source>
        <dbReference type="ARBA" id="ARBA00049927"/>
    </source>
</evidence>
<dbReference type="CDD" id="cd01639">
    <property type="entry name" value="IMPase"/>
    <property type="match status" value="2"/>
</dbReference>
<evidence type="ECO:0000256" key="18">
    <source>
        <dbReference type="ARBA" id="ARBA00049868"/>
    </source>
</evidence>
<keyword evidence="7" id="KW-0963">Cytoplasm</keyword>
<comment type="similarity">
    <text evidence="4">Belongs to the inositol monophosphatase superfamily.</text>
</comment>
<comment type="catalytic activity">
    <reaction evidence="24">
        <text>scyllo-inositol 1-phosphate + H2O = scyllo-inositol + phosphate</text>
        <dbReference type="Rhea" id="RHEA:82131"/>
        <dbReference type="ChEBI" id="CHEBI:10642"/>
        <dbReference type="ChEBI" id="CHEBI:15377"/>
        <dbReference type="ChEBI" id="CHEBI:43474"/>
        <dbReference type="ChEBI" id="CHEBI:232087"/>
    </reaction>
    <physiologicalReaction direction="left-to-right" evidence="24">
        <dbReference type="Rhea" id="RHEA:82132"/>
    </physiologicalReaction>
</comment>
<dbReference type="AlphaFoldDB" id="A0A8T3E647"/>
<reference evidence="31" key="1">
    <citation type="submission" date="2021-01" db="EMBL/GenBank/DDBJ databases">
        <authorList>
            <person name="Zahm M."/>
            <person name="Roques C."/>
            <person name="Cabau C."/>
            <person name="Klopp C."/>
            <person name="Donnadieu C."/>
            <person name="Jouanno E."/>
            <person name="Lampietro C."/>
            <person name="Louis A."/>
            <person name="Herpin A."/>
            <person name="Echchiki A."/>
            <person name="Berthelot C."/>
            <person name="Parey E."/>
            <person name="Roest-Crollius H."/>
            <person name="Braasch I."/>
            <person name="Postlethwait J."/>
            <person name="Bobe J."/>
            <person name="Montfort J."/>
            <person name="Bouchez O."/>
            <person name="Begum T."/>
            <person name="Mejri S."/>
            <person name="Adams A."/>
            <person name="Chen W.-J."/>
            <person name="Guiguen Y."/>
        </authorList>
    </citation>
    <scope>NUCLEOTIDE SEQUENCE</scope>
    <source>
        <tissue evidence="31">Blood</tissue>
    </source>
</reference>
<keyword evidence="10" id="KW-0378">Hydrolase</keyword>
<evidence type="ECO:0000256" key="30">
    <source>
        <dbReference type="PIRSR" id="PIRSR600760-2"/>
    </source>
</evidence>
<dbReference type="EMBL" id="JAERUA010000003">
    <property type="protein sequence ID" value="KAI1902105.1"/>
    <property type="molecule type" value="Genomic_DNA"/>
</dbReference>
<dbReference type="FunFam" id="3.30.540.10:FF:000004">
    <property type="entry name" value="Inositol-1-monophosphatase"/>
    <property type="match status" value="1"/>
</dbReference>
<gene>
    <name evidence="31" type="ORF">AGOR_G00041280</name>
</gene>
<evidence type="ECO:0000256" key="10">
    <source>
        <dbReference type="ARBA" id="ARBA00022801"/>
    </source>
</evidence>
<dbReference type="Gene3D" id="3.30.540.10">
    <property type="entry name" value="Fructose-1,6-Bisphosphatase, subunit A, domain 1"/>
    <property type="match status" value="3"/>
</dbReference>
<evidence type="ECO:0000256" key="7">
    <source>
        <dbReference type="ARBA" id="ARBA00022490"/>
    </source>
</evidence>
<evidence type="ECO:0000256" key="26">
    <source>
        <dbReference type="ARBA" id="ARBA00049917"/>
    </source>
</evidence>
<dbReference type="Proteomes" id="UP000829720">
    <property type="component" value="Unassembled WGS sequence"/>
</dbReference>
<dbReference type="InterPro" id="IPR033942">
    <property type="entry name" value="IMPase"/>
</dbReference>
<evidence type="ECO:0000256" key="22">
    <source>
        <dbReference type="ARBA" id="ARBA00049895"/>
    </source>
</evidence>
<comment type="catalytic activity">
    <reaction evidence="20">
        <text>D-glucose 6-phosphate + H2O = D-glucose + phosphate</text>
        <dbReference type="Rhea" id="RHEA:16689"/>
        <dbReference type="ChEBI" id="CHEBI:4167"/>
        <dbReference type="ChEBI" id="CHEBI:15377"/>
        <dbReference type="ChEBI" id="CHEBI:43474"/>
        <dbReference type="ChEBI" id="CHEBI:61548"/>
    </reaction>
    <physiologicalReaction direction="left-to-right" evidence="20">
        <dbReference type="Rhea" id="RHEA:16690"/>
    </physiologicalReaction>
</comment>
<feature type="binding site" evidence="30">
    <location>
        <position position="384"/>
    </location>
    <ligand>
        <name>Mg(2+)</name>
        <dbReference type="ChEBI" id="CHEBI:18420"/>
        <label>1</label>
        <note>catalytic</note>
    </ligand>
</feature>
<evidence type="ECO:0000256" key="15">
    <source>
        <dbReference type="ARBA" id="ARBA00043003"/>
    </source>
</evidence>
<evidence type="ECO:0000313" key="32">
    <source>
        <dbReference type="Proteomes" id="UP000829720"/>
    </source>
</evidence>
<dbReference type="Gene3D" id="3.40.190.80">
    <property type="match status" value="2"/>
</dbReference>
<evidence type="ECO:0000256" key="28">
    <source>
        <dbReference type="ARBA" id="ARBA00049925"/>
    </source>
</evidence>
<comment type="catalytic activity">
    <reaction evidence="18">
        <text>beta-D-fructose 1-phosphate + H2O = D-fructose + phosphate</text>
        <dbReference type="Rhea" id="RHEA:35603"/>
        <dbReference type="ChEBI" id="CHEBI:15377"/>
        <dbReference type="ChEBI" id="CHEBI:37721"/>
        <dbReference type="ChEBI" id="CHEBI:43474"/>
        <dbReference type="ChEBI" id="CHEBI:138881"/>
    </reaction>
    <physiologicalReaction direction="left-to-right" evidence="18">
        <dbReference type="Rhea" id="RHEA:35604"/>
    </physiologicalReaction>
</comment>
<dbReference type="GO" id="GO:0046872">
    <property type="term" value="F:metal ion binding"/>
    <property type="evidence" value="ECO:0007669"/>
    <property type="project" value="UniProtKB-KW"/>
</dbReference>
<dbReference type="EC" id="3.1.3.94" evidence="12"/>
<comment type="catalytic activity">
    <reaction evidence="28">
        <text>glycerol 2-phosphate + H2O = glycerol + phosphate</text>
        <dbReference type="Rhea" id="RHEA:13105"/>
        <dbReference type="ChEBI" id="CHEBI:15377"/>
        <dbReference type="ChEBI" id="CHEBI:17754"/>
        <dbReference type="ChEBI" id="CHEBI:43474"/>
        <dbReference type="ChEBI" id="CHEBI:58083"/>
    </reaction>
    <physiologicalReaction direction="left-to-right" evidence="28">
        <dbReference type="Rhea" id="RHEA:13106"/>
    </physiologicalReaction>
</comment>
<evidence type="ECO:0000256" key="14">
    <source>
        <dbReference type="ARBA" id="ARBA00042948"/>
    </source>
</evidence>
<dbReference type="SUPFAM" id="SSF56655">
    <property type="entry name" value="Carbohydrate phosphatase"/>
    <property type="match status" value="2"/>
</dbReference>
<evidence type="ECO:0000256" key="6">
    <source>
        <dbReference type="ARBA" id="ARBA00013106"/>
    </source>
</evidence>